<gene>
    <name evidence="1" type="ORF">C9I89_06820</name>
</gene>
<dbReference type="OrthoDB" id="287584at2"/>
<name>A0A2T3N1Z3_9GAMM</name>
<dbReference type="EMBL" id="PYMC01000003">
    <property type="protein sequence ID" value="PSW06214.1"/>
    <property type="molecule type" value="Genomic_DNA"/>
</dbReference>
<dbReference type="NCBIfam" id="TIGR02610">
    <property type="entry name" value="PHA_gran_rgn"/>
    <property type="match status" value="1"/>
</dbReference>
<evidence type="ECO:0000313" key="1">
    <source>
        <dbReference type="EMBL" id="PSW06214.1"/>
    </source>
</evidence>
<organism evidence="1 2">
    <name type="scientific">Photobacterium lipolyticum</name>
    <dbReference type="NCBI Taxonomy" id="266810"/>
    <lineage>
        <taxon>Bacteria</taxon>
        <taxon>Pseudomonadati</taxon>
        <taxon>Pseudomonadota</taxon>
        <taxon>Gammaproteobacteria</taxon>
        <taxon>Vibrionales</taxon>
        <taxon>Vibrionaceae</taxon>
        <taxon>Photobacterium</taxon>
    </lineage>
</organism>
<dbReference type="Proteomes" id="UP000240904">
    <property type="component" value="Unassembled WGS sequence"/>
</dbReference>
<sequence>MESIVTIFIEREHDFHLDDIVEMSETIAEELAQEYGINWSWQEGKLVIHHASARGFLHSQEGKIVIQLKLGFAASFFASTIENHITERLDQLLISN</sequence>
<proteinExistence type="predicted"/>
<dbReference type="InterPro" id="IPR013433">
    <property type="entry name" value="PHA_gran_rgn"/>
</dbReference>
<accession>A0A2T3N1Z3</accession>
<comment type="caution">
    <text evidence="1">The sequence shown here is derived from an EMBL/GenBank/DDBJ whole genome shotgun (WGS) entry which is preliminary data.</text>
</comment>
<dbReference type="AlphaFoldDB" id="A0A2T3N1Z3"/>
<protein>
    <recommendedName>
        <fullName evidence="3">Polyhydroxyalkanoic acid system protein</fullName>
    </recommendedName>
</protein>
<evidence type="ECO:0000313" key="2">
    <source>
        <dbReference type="Proteomes" id="UP000240904"/>
    </source>
</evidence>
<evidence type="ECO:0008006" key="3">
    <source>
        <dbReference type="Google" id="ProtNLM"/>
    </source>
</evidence>
<dbReference type="Pfam" id="PF09650">
    <property type="entry name" value="PHA_gran_rgn"/>
    <property type="match status" value="1"/>
</dbReference>
<keyword evidence="2" id="KW-1185">Reference proteome</keyword>
<reference evidence="1 2" key="1">
    <citation type="submission" date="2018-03" db="EMBL/GenBank/DDBJ databases">
        <title>Whole genome sequencing of Histamine producing bacteria.</title>
        <authorList>
            <person name="Butler K."/>
        </authorList>
    </citation>
    <scope>NUCLEOTIDE SEQUENCE [LARGE SCALE GENOMIC DNA]</scope>
    <source>
        <strain evidence="1 2">DSM 16190</strain>
    </source>
</reference>